<dbReference type="InterPro" id="IPR005321">
    <property type="entry name" value="Peptidase_S58_DmpA"/>
</dbReference>
<dbReference type="GeneID" id="90987506"/>
<dbReference type="CDD" id="cd02253">
    <property type="entry name" value="DmpA"/>
    <property type="match status" value="1"/>
</dbReference>
<dbReference type="PANTHER" id="PTHR36512">
    <property type="entry name" value="D-AMINOPEPTIDASE"/>
    <property type="match status" value="1"/>
</dbReference>
<dbReference type="Proteomes" id="UP000006462">
    <property type="component" value="Unassembled WGS sequence"/>
</dbReference>
<evidence type="ECO:0000313" key="3">
    <source>
        <dbReference type="Proteomes" id="UP000006462"/>
    </source>
</evidence>
<reference evidence="2 3" key="1">
    <citation type="submission" date="2009-12" db="EMBL/GenBank/DDBJ databases">
        <authorList>
            <person name="Shrivastava S."/>
            <person name="Madupu R."/>
            <person name="Durkin A.S."/>
            <person name="Torralba M."/>
            <person name="Methe B."/>
            <person name="Sutton G.G."/>
            <person name="Strausberg R.L."/>
            <person name="Nelson K.E."/>
        </authorList>
    </citation>
    <scope>NUCLEOTIDE SEQUENCE [LARGE SCALE GENOMIC DNA]</scope>
    <source>
        <strain evidence="2 3">W5455</strain>
    </source>
</reference>
<evidence type="ECO:0000313" key="2">
    <source>
        <dbReference type="EMBL" id="EFB91172.1"/>
    </source>
</evidence>
<accession>A0ABP2HW02</accession>
<organism evidence="2 3">
    <name type="scientific">Pyramidobacter piscolens W5455</name>
    <dbReference type="NCBI Taxonomy" id="352165"/>
    <lineage>
        <taxon>Bacteria</taxon>
        <taxon>Thermotogati</taxon>
        <taxon>Synergistota</taxon>
        <taxon>Synergistia</taxon>
        <taxon>Synergistales</taxon>
        <taxon>Dethiosulfovibrionaceae</taxon>
        <taxon>Pyramidobacter</taxon>
    </lineage>
</organism>
<dbReference type="InterPro" id="IPR016117">
    <property type="entry name" value="ArgJ-like_dom_sf"/>
</dbReference>
<dbReference type="Pfam" id="PF03576">
    <property type="entry name" value="Peptidase_S58"/>
    <property type="match status" value="1"/>
</dbReference>
<dbReference type="Gene3D" id="3.60.70.12">
    <property type="entry name" value="L-amino peptidase D-ALA esterase/amidase"/>
    <property type="match status" value="1"/>
</dbReference>
<protein>
    <submittedName>
        <fullName evidence="2">Peptidase family T4</fullName>
    </submittedName>
</protein>
<comment type="caution">
    <text evidence="2">The sequence shown here is derived from an EMBL/GenBank/DDBJ whole genome shotgun (WGS) entry which is preliminary data.</text>
</comment>
<dbReference type="SUPFAM" id="SSF56266">
    <property type="entry name" value="DmpA/ArgJ-like"/>
    <property type="match status" value="1"/>
</dbReference>
<sequence>MKNNDWLERFGLSAGRLPKGPRNTIADVAGVTVGHATLAEGKTQTGVTAVIPAPGSLFRNKLIAASHVINGFGKTAGLVQIDELGTLETPVLLTNTLSVGDAWRGLSQAMIESEPSIGGAAGTVNPLVCECNDGFLNDIRVQAVTPELARQALAAAAPDFALGAVGAGRGMSCYQFKGGVGSASRLVTAGARTYTLGALVLSNFGEMDDFTLDGQPTGAEAKKILAAEQLREQGSCIVLIATDAPMTARQLKRLCKRASAGITHTGSIIGNGSGEIAVAFSTAQRVPFDAAGELAFRSVSDAHANLFFRAVIESVHEAILTSMLAAETVTGFQGHRRVSLAVLAGRVPGLPAPRR</sequence>
<gene>
    <name evidence="2" type="ORF">HMPREF7215_1640</name>
</gene>
<dbReference type="EMBL" id="ADFP01000049">
    <property type="protein sequence ID" value="EFB91172.1"/>
    <property type="molecule type" value="Genomic_DNA"/>
</dbReference>
<dbReference type="PANTHER" id="PTHR36512:SF3">
    <property type="entry name" value="BLR5678 PROTEIN"/>
    <property type="match status" value="1"/>
</dbReference>
<proteinExistence type="inferred from homology"/>
<keyword evidence="3" id="KW-1185">Reference proteome</keyword>
<evidence type="ECO:0000256" key="1">
    <source>
        <dbReference type="ARBA" id="ARBA00007068"/>
    </source>
</evidence>
<dbReference type="RefSeq" id="WP_009164414.1">
    <property type="nucleotide sequence ID" value="NZ_ADFP01000049.1"/>
</dbReference>
<name>A0ABP2HW02_9BACT</name>
<comment type="similarity">
    <text evidence="1">Belongs to the peptidase S58 family.</text>
</comment>